<evidence type="ECO:0000313" key="2">
    <source>
        <dbReference type="Proteomes" id="UP000604046"/>
    </source>
</evidence>
<gene>
    <name evidence="1" type="ORF">SNAT2548_LOCUS4506</name>
</gene>
<sequence>VAAAAAPVFYCEECGTELLTDGRCPRCTIGQIFGDQPATAFRGQSWLWG</sequence>
<keyword evidence="2" id="KW-1185">Reference proteome</keyword>
<name>A0A812IMB1_9DINO</name>
<protein>
    <submittedName>
        <fullName evidence="1">Uncharacterized protein</fullName>
    </submittedName>
</protein>
<dbReference type="Proteomes" id="UP000604046">
    <property type="component" value="Unassembled WGS sequence"/>
</dbReference>
<evidence type="ECO:0000313" key="1">
    <source>
        <dbReference type="EMBL" id="CAE7037581.1"/>
    </source>
</evidence>
<dbReference type="EMBL" id="CAJNDS010000278">
    <property type="protein sequence ID" value="CAE7037581.1"/>
    <property type="molecule type" value="Genomic_DNA"/>
</dbReference>
<accession>A0A812IMB1</accession>
<comment type="caution">
    <text evidence="1">The sequence shown here is derived from an EMBL/GenBank/DDBJ whole genome shotgun (WGS) entry which is preliminary data.</text>
</comment>
<dbReference type="AlphaFoldDB" id="A0A812IMB1"/>
<organism evidence="1 2">
    <name type="scientific">Symbiodinium natans</name>
    <dbReference type="NCBI Taxonomy" id="878477"/>
    <lineage>
        <taxon>Eukaryota</taxon>
        <taxon>Sar</taxon>
        <taxon>Alveolata</taxon>
        <taxon>Dinophyceae</taxon>
        <taxon>Suessiales</taxon>
        <taxon>Symbiodiniaceae</taxon>
        <taxon>Symbiodinium</taxon>
    </lineage>
</organism>
<feature type="non-terminal residue" evidence="1">
    <location>
        <position position="49"/>
    </location>
</feature>
<reference evidence="1" key="1">
    <citation type="submission" date="2021-02" db="EMBL/GenBank/DDBJ databases">
        <authorList>
            <person name="Dougan E. K."/>
            <person name="Rhodes N."/>
            <person name="Thang M."/>
            <person name="Chan C."/>
        </authorList>
    </citation>
    <scope>NUCLEOTIDE SEQUENCE</scope>
</reference>
<proteinExistence type="predicted"/>